<dbReference type="PANTHER" id="PTHR34477:SF1">
    <property type="entry name" value="UPF0213 PROTEIN YHBQ"/>
    <property type="match status" value="1"/>
</dbReference>
<dbReference type="InterPro" id="IPR050190">
    <property type="entry name" value="UPF0213_domain"/>
</dbReference>
<reference evidence="3 4" key="1">
    <citation type="submission" date="2016-10" db="EMBL/GenBank/DDBJ databases">
        <authorList>
            <person name="de Groot N.N."/>
        </authorList>
    </citation>
    <scope>NUCLEOTIDE SEQUENCE [LARGE SCALE GENOMIC DNA]</scope>
    <source>
        <strain evidence="3 4">DSM 797</strain>
    </source>
</reference>
<dbReference type="AlphaFoldDB" id="A0A1G9KTP6"/>
<dbReference type="InterPro" id="IPR035901">
    <property type="entry name" value="GIY-YIG_endonuc_sf"/>
</dbReference>
<dbReference type="RefSeq" id="WP_092724212.1">
    <property type="nucleotide sequence ID" value="NZ_FNGW01000002.1"/>
</dbReference>
<dbReference type="PROSITE" id="PS50164">
    <property type="entry name" value="GIY_YIG"/>
    <property type="match status" value="1"/>
</dbReference>
<dbReference type="Pfam" id="PF01541">
    <property type="entry name" value="GIY-YIG"/>
    <property type="match status" value="1"/>
</dbReference>
<evidence type="ECO:0000313" key="3">
    <source>
        <dbReference type="EMBL" id="SDL52665.1"/>
    </source>
</evidence>
<evidence type="ECO:0000313" key="4">
    <source>
        <dbReference type="Proteomes" id="UP000199068"/>
    </source>
</evidence>
<organism evidence="3 4">
    <name type="scientific">Romboutsia lituseburensis DSM 797</name>
    <dbReference type="NCBI Taxonomy" id="1121325"/>
    <lineage>
        <taxon>Bacteria</taxon>
        <taxon>Bacillati</taxon>
        <taxon>Bacillota</taxon>
        <taxon>Clostridia</taxon>
        <taxon>Peptostreptococcales</taxon>
        <taxon>Peptostreptococcaceae</taxon>
        <taxon>Romboutsia</taxon>
    </lineage>
</organism>
<dbReference type="GO" id="GO:0004519">
    <property type="term" value="F:endonuclease activity"/>
    <property type="evidence" value="ECO:0007669"/>
    <property type="project" value="UniProtKB-KW"/>
</dbReference>
<dbReference type="STRING" id="1121325.SAMN04515677_102255"/>
<dbReference type="InterPro" id="IPR000305">
    <property type="entry name" value="GIY-YIG_endonuc"/>
</dbReference>
<gene>
    <name evidence="3" type="ORF">SAMN04515677_102255</name>
</gene>
<dbReference type="PANTHER" id="PTHR34477">
    <property type="entry name" value="UPF0213 PROTEIN YHBQ"/>
    <property type="match status" value="1"/>
</dbReference>
<dbReference type="SUPFAM" id="SSF82771">
    <property type="entry name" value="GIY-YIG endonuclease"/>
    <property type="match status" value="1"/>
</dbReference>
<dbReference type="CDD" id="cd10456">
    <property type="entry name" value="GIY-YIG_UPF0213"/>
    <property type="match status" value="1"/>
</dbReference>
<keyword evidence="3" id="KW-0255">Endonuclease</keyword>
<feature type="domain" description="GIY-YIG" evidence="2">
    <location>
        <begin position="1"/>
        <end position="77"/>
    </location>
</feature>
<keyword evidence="4" id="KW-1185">Reference proteome</keyword>
<dbReference type="Proteomes" id="UP000199068">
    <property type="component" value="Unassembled WGS sequence"/>
</dbReference>
<dbReference type="Gene3D" id="3.40.1440.10">
    <property type="entry name" value="GIY-YIG endonuclease"/>
    <property type="match status" value="1"/>
</dbReference>
<accession>A0A1G9KTP6</accession>
<evidence type="ECO:0000259" key="2">
    <source>
        <dbReference type="PROSITE" id="PS50164"/>
    </source>
</evidence>
<evidence type="ECO:0000256" key="1">
    <source>
        <dbReference type="ARBA" id="ARBA00007435"/>
    </source>
</evidence>
<proteinExistence type="inferred from homology"/>
<name>A0A1G9KTP6_9FIRM</name>
<comment type="similarity">
    <text evidence="1">Belongs to the UPF0213 family.</text>
</comment>
<keyword evidence="3" id="KW-0378">Hydrolase</keyword>
<sequence>MHFTYIIRCKDNSLYTGYTTDIKRRMREHERGINSKYTRVKGYKNLEIFFISDSRSKAMKLESYIKRCSRIKKLWIIENGDMFIEELENGLNYKLGKIQELKNQT</sequence>
<dbReference type="EMBL" id="FNGW01000002">
    <property type="protein sequence ID" value="SDL52665.1"/>
    <property type="molecule type" value="Genomic_DNA"/>
</dbReference>
<keyword evidence="3" id="KW-0540">Nuclease</keyword>
<protein>
    <submittedName>
        <fullName evidence="3">Putative endonuclease</fullName>
    </submittedName>
</protein>